<dbReference type="EMBL" id="CADIJO010000021">
    <property type="protein sequence ID" value="CAB3730465.1"/>
    <property type="molecule type" value="Genomic_DNA"/>
</dbReference>
<evidence type="ECO:0000256" key="1">
    <source>
        <dbReference type="SAM" id="MobiDB-lite"/>
    </source>
</evidence>
<feature type="region of interest" description="Disordered" evidence="1">
    <location>
        <begin position="241"/>
        <end position="296"/>
    </location>
</feature>
<protein>
    <submittedName>
        <fullName evidence="2">Uncharacterized protein</fullName>
    </submittedName>
</protein>
<gene>
    <name evidence="2" type="ORF">LMG3458_04790</name>
</gene>
<sequence>MLGAREHQHLVPAAFADDVADQVALVMLFDQVHRLGDQFGGGVARGDRDFARIIQHAAGQRTDFVRERSREQQVLALLGQQGQDLADVADEAHVQHAVGFVQHQDLDAGQVDRLLAAVVQQAAGRGHQDVQRLAQRGDLGVDVDAAEHHHGRQRGVLAVGLHRFGHLRGQFTRRGQDQATGAAGLAGLGLFLHQQMQDGEREASGLAGAGLGGGEQVAAFQDLRNRLGLDGGGCGIAGVGNGAQQGISQPEVGERGRGSQNNSSGSPSLKLRDSNPGGRIRRKGKRPDWAKLGGEVPSGRVQIGKAHSAIVADAAPQHPCDSRWMYN</sequence>
<evidence type="ECO:0000313" key="3">
    <source>
        <dbReference type="Proteomes" id="UP000494111"/>
    </source>
</evidence>
<name>A0A6S7AHG3_9BURK</name>
<evidence type="ECO:0000313" key="2">
    <source>
        <dbReference type="EMBL" id="CAB3730465.1"/>
    </source>
</evidence>
<accession>A0A6S7AHG3</accession>
<dbReference type="Proteomes" id="UP000494111">
    <property type="component" value="Unassembled WGS sequence"/>
</dbReference>
<proteinExistence type="predicted"/>
<reference evidence="2 3" key="1">
    <citation type="submission" date="2020-04" db="EMBL/GenBank/DDBJ databases">
        <authorList>
            <person name="De Canck E."/>
        </authorList>
    </citation>
    <scope>NUCLEOTIDE SEQUENCE [LARGE SCALE GENOMIC DNA]</scope>
    <source>
        <strain evidence="2 3">LMG 3458</strain>
    </source>
</reference>
<organism evidence="2 3">
    <name type="scientific">Achromobacter deleyi</name>
    <dbReference type="NCBI Taxonomy" id="1353891"/>
    <lineage>
        <taxon>Bacteria</taxon>
        <taxon>Pseudomonadati</taxon>
        <taxon>Pseudomonadota</taxon>
        <taxon>Betaproteobacteria</taxon>
        <taxon>Burkholderiales</taxon>
        <taxon>Alcaligenaceae</taxon>
        <taxon>Achromobacter</taxon>
    </lineage>
</organism>
<dbReference type="AlphaFoldDB" id="A0A6S7AHG3"/>
<dbReference type="AntiFam" id="ANF00149">
    <property type="entry name" value="Shadow ORF (opposite cshA)"/>
</dbReference>